<protein>
    <recommendedName>
        <fullName evidence="4">Conjugal transfer protein</fullName>
    </recommendedName>
</protein>
<dbReference type="KEGG" id="alt:ambt_20855"/>
<dbReference type="AlphaFoldDB" id="F5Z6Z9"/>
<sequence>MRYRALLGIISATIATSTHAVTDQERTILERLHSELAIISSIVKQAEQSVNQNDRQQVDYMQLKADLERIQEGVGDILSNQRREPRSLPSISGEYR</sequence>
<dbReference type="InterPro" id="IPR019110">
    <property type="entry name" value="Uncharacterised_RAQPRD"/>
</dbReference>
<dbReference type="OrthoDB" id="8910666at2"/>
<name>F5Z6Z9_ALTNA</name>
<evidence type="ECO:0000313" key="2">
    <source>
        <dbReference type="EMBL" id="AEF05662.1"/>
    </source>
</evidence>
<accession>F5Z6Z9</accession>
<dbReference type="EMBL" id="CP002339">
    <property type="protein sequence ID" value="AEF05662.1"/>
    <property type="molecule type" value="Genomic_DNA"/>
</dbReference>
<reference evidence="2 3" key="1">
    <citation type="journal article" date="2011" name="J. Bacteriol.">
        <title>Complete genome sequence of the polycyclic aromatic hydrocarbon-degrading bacterium Alteromonas sp. strain SN2.</title>
        <authorList>
            <person name="Jin H.M."/>
            <person name="Jeong H."/>
            <person name="Moon E.J."/>
            <person name="Math R.K."/>
            <person name="Lee K."/>
            <person name="Kim H.J."/>
            <person name="Jeon C.O."/>
            <person name="Oh T.K."/>
            <person name="Kim J.F."/>
        </authorList>
    </citation>
    <scope>NUCLEOTIDE SEQUENCE [LARGE SCALE GENOMIC DNA]</scope>
    <source>
        <strain evidence="3">JCM 17741 / KACC 18427 / KCTC 11700BP / SN2</strain>
    </source>
</reference>
<dbReference type="HOGENOM" id="CLU_155310_0_1_6"/>
<dbReference type="Pfam" id="PF09686">
    <property type="entry name" value="Plasmid_RAQPRD"/>
    <property type="match status" value="1"/>
</dbReference>
<keyword evidence="3" id="KW-1185">Reference proteome</keyword>
<organism evidence="2 3">
    <name type="scientific">Alteromonas naphthalenivorans</name>
    <dbReference type="NCBI Taxonomy" id="715451"/>
    <lineage>
        <taxon>Bacteria</taxon>
        <taxon>Pseudomonadati</taxon>
        <taxon>Pseudomonadota</taxon>
        <taxon>Gammaproteobacteria</taxon>
        <taxon>Alteromonadales</taxon>
        <taxon>Alteromonadaceae</taxon>
        <taxon>Alteromonas/Salinimonas group</taxon>
        <taxon>Alteromonas</taxon>
    </lineage>
</organism>
<dbReference type="Proteomes" id="UP000000683">
    <property type="component" value="Chromosome"/>
</dbReference>
<dbReference type="RefSeq" id="WP_013786569.1">
    <property type="nucleotide sequence ID" value="NC_015554.1"/>
</dbReference>
<evidence type="ECO:0000256" key="1">
    <source>
        <dbReference type="SAM" id="MobiDB-lite"/>
    </source>
</evidence>
<proteinExistence type="predicted"/>
<gene>
    <name evidence="2" type="ordered locus">ambt_20855</name>
</gene>
<evidence type="ECO:0000313" key="3">
    <source>
        <dbReference type="Proteomes" id="UP000000683"/>
    </source>
</evidence>
<evidence type="ECO:0008006" key="4">
    <source>
        <dbReference type="Google" id="ProtNLM"/>
    </source>
</evidence>
<feature type="region of interest" description="Disordered" evidence="1">
    <location>
        <begin position="74"/>
        <end position="96"/>
    </location>
</feature>
<dbReference type="eggNOG" id="ENOG50328J6">
    <property type="taxonomic scope" value="Bacteria"/>
</dbReference>